<dbReference type="Gene3D" id="3.30.920.20">
    <property type="entry name" value="Gas2-like domain"/>
    <property type="match status" value="1"/>
</dbReference>
<dbReference type="OMA" id="EKSVINC"/>
<comment type="similarity">
    <text evidence="4">Belongs to the GAS2 family.</text>
</comment>
<dbReference type="PROSITE" id="PS50021">
    <property type="entry name" value="CH"/>
    <property type="match status" value="1"/>
</dbReference>
<dbReference type="PANTHER" id="PTHR46756:SF13">
    <property type="entry name" value="GROWTH ARREST-SPECIFIC PROTEIN 2"/>
    <property type="match status" value="1"/>
</dbReference>
<dbReference type="PANTHER" id="PTHR46756">
    <property type="entry name" value="TRANSGELIN"/>
    <property type="match status" value="1"/>
</dbReference>
<evidence type="ECO:0000256" key="3">
    <source>
        <dbReference type="ARBA" id="ARBA00023212"/>
    </source>
</evidence>
<dbReference type="InParanoid" id="H2YX54"/>
<evidence type="ECO:0000259" key="5">
    <source>
        <dbReference type="PROSITE" id="PS50021"/>
    </source>
</evidence>
<dbReference type="GO" id="GO:0051764">
    <property type="term" value="P:actin crosslink formation"/>
    <property type="evidence" value="ECO:0007669"/>
    <property type="project" value="TreeGrafter"/>
</dbReference>
<accession>H2YX54</accession>
<evidence type="ECO:0000259" key="6">
    <source>
        <dbReference type="PROSITE" id="PS51460"/>
    </source>
</evidence>
<dbReference type="InterPro" id="IPR001715">
    <property type="entry name" value="CH_dom"/>
</dbReference>
<dbReference type="Proteomes" id="UP000007875">
    <property type="component" value="Unassembled WGS sequence"/>
</dbReference>
<name>H2YX54_CIOSA</name>
<dbReference type="GO" id="GO:0005884">
    <property type="term" value="C:actin filament"/>
    <property type="evidence" value="ECO:0007669"/>
    <property type="project" value="TreeGrafter"/>
</dbReference>
<proteinExistence type="inferred from homology"/>
<dbReference type="Pfam" id="PF02187">
    <property type="entry name" value="GAS2"/>
    <property type="match status" value="1"/>
</dbReference>
<dbReference type="InterPro" id="IPR036534">
    <property type="entry name" value="GAR_dom_sf"/>
</dbReference>
<sequence length="200" mass="22543">FERLQTGSILCQLATVIYDLVQKQKVRSLIPAPPPFRVNAQAGSFLARDNAANFISWSRLLGVDESCLFESEGLVLQKQPRSVILCLLDVARKAARFGVIPPDLVRMEQEIEKEEMTSSTISVDLKKRAKVLKLDDAVHMVVDGRPFDGQVDMERVGEGRYRIGGKIVFIRMLRGKHVMVRVGGGWDTLEHYIITHDVIR</sequence>
<keyword evidence="2" id="KW-0963">Cytoplasm</keyword>
<dbReference type="GO" id="GO:0008093">
    <property type="term" value="F:cytoskeletal anchor activity"/>
    <property type="evidence" value="ECO:0007669"/>
    <property type="project" value="TreeGrafter"/>
</dbReference>
<dbReference type="SMART" id="SM00243">
    <property type="entry name" value="GAS2"/>
    <property type="match status" value="1"/>
</dbReference>
<dbReference type="GO" id="GO:0008017">
    <property type="term" value="F:microtubule binding"/>
    <property type="evidence" value="ECO:0007669"/>
    <property type="project" value="InterPro"/>
</dbReference>
<dbReference type="InterPro" id="IPR036872">
    <property type="entry name" value="CH_dom_sf"/>
</dbReference>
<keyword evidence="3" id="KW-0206">Cytoskeleton</keyword>
<organism evidence="7 8">
    <name type="scientific">Ciona savignyi</name>
    <name type="common">Pacific transparent sea squirt</name>
    <dbReference type="NCBI Taxonomy" id="51511"/>
    <lineage>
        <taxon>Eukaryota</taxon>
        <taxon>Metazoa</taxon>
        <taxon>Chordata</taxon>
        <taxon>Tunicata</taxon>
        <taxon>Ascidiacea</taxon>
        <taxon>Phlebobranchia</taxon>
        <taxon>Cionidae</taxon>
        <taxon>Ciona</taxon>
    </lineage>
</organism>
<dbReference type="PROSITE" id="PS51460">
    <property type="entry name" value="GAR"/>
    <property type="match status" value="1"/>
</dbReference>
<dbReference type="GeneTree" id="ENSGT00940000155755"/>
<dbReference type="STRING" id="51511.ENSCSAVP00000009915"/>
<evidence type="ECO:0000256" key="2">
    <source>
        <dbReference type="ARBA" id="ARBA00022490"/>
    </source>
</evidence>
<evidence type="ECO:0000256" key="1">
    <source>
        <dbReference type="ARBA" id="ARBA00004245"/>
    </source>
</evidence>
<keyword evidence="8" id="KW-1185">Reference proteome</keyword>
<dbReference type="Gene3D" id="1.10.418.10">
    <property type="entry name" value="Calponin-like domain"/>
    <property type="match status" value="1"/>
</dbReference>
<dbReference type="eggNOG" id="KOG0516">
    <property type="taxonomic scope" value="Eukaryota"/>
</dbReference>
<reference evidence="7" key="3">
    <citation type="submission" date="2025-09" db="UniProtKB">
        <authorList>
            <consortium name="Ensembl"/>
        </authorList>
    </citation>
    <scope>IDENTIFICATION</scope>
</reference>
<evidence type="ECO:0008006" key="9">
    <source>
        <dbReference type="Google" id="ProtNLM"/>
    </source>
</evidence>
<dbReference type="InterPro" id="IPR003108">
    <property type="entry name" value="GAR_dom"/>
</dbReference>
<dbReference type="AlphaFoldDB" id="H2YX54"/>
<feature type="domain" description="GAR" evidence="6">
    <location>
        <begin position="129"/>
        <end position="200"/>
    </location>
</feature>
<dbReference type="SUPFAM" id="SSF143575">
    <property type="entry name" value="GAS2 domain-like"/>
    <property type="match status" value="1"/>
</dbReference>
<dbReference type="HOGENOM" id="CLU_025484_0_0_1"/>
<reference evidence="7" key="2">
    <citation type="submission" date="2025-08" db="UniProtKB">
        <authorList>
            <consortium name="Ensembl"/>
        </authorList>
    </citation>
    <scope>IDENTIFICATION</scope>
</reference>
<dbReference type="Ensembl" id="ENSCSAVT00000010035.1">
    <property type="protein sequence ID" value="ENSCSAVP00000009915.1"/>
    <property type="gene ID" value="ENSCSAVG00000005832.1"/>
</dbReference>
<feature type="domain" description="Calponin-homology (CH)" evidence="5">
    <location>
        <begin position="1"/>
        <end position="95"/>
    </location>
</feature>
<evidence type="ECO:0000313" key="8">
    <source>
        <dbReference type="Proteomes" id="UP000007875"/>
    </source>
</evidence>
<comment type="subcellular location">
    <subcellularLocation>
        <location evidence="1">Cytoplasm</location>
        <location evidence="1">Cytoskeleton</location>
    </subcellularLocation>
</comment>
<dbReference type="CDD" id="cd21204">
    <property type="entry name" value="CH_GAS2-like"/>
    <property type="match status" value="1"/>
</dbReference>
<dbReference type="SUPFAM" id="SSF47576">
    <property type="entry name" value="Calponin-homology domain, CH-domain"/>
    <property type="match status" value="1"/>
</dbReference>
<evidence type="ECO:0000313" key="7">
    <source>
        <dbReference type="Ensembl" id="ENSCSAVP00000009915.1"/>
    </source>
</evidence>
<dbReference type="GO" id="GO:0051015">
    <property type="term" value="F:actin filament binding"/>
    <property type="evidence" value="ECO:0007669"/>
    <property type="project" value="TreeGrafter"/>
</dbReference>
<reference evidence="8" key="1">
    <citation type="submission" date="2003-08" db="EMBL/GenBank/DDBJ databases">
        <authorList>
            <person name="Birren B."/>
            <person name="Nusbaum C."/>
            <person name="Abebe A."/>
            <person name="Abouelleil A."/>
            <person name="Adekoya E."/>
            <person name="Ait-zahra M."/>
            <person name="Allen N."/>
            <person name="Allen T."/>
            <person name="An P."/>
            <person name="Anderson M."/>
            <person name="Anderson S."/>
            <person name="Arachchi H."/>
            <person name="Armbruster J."/>
            <person name="Bachantsang P."/>
            <person name="Baldwin J."/>
            <person name="Barry A."/>
            <person name="Bayul T."/>
            <person name="Blitshsteyn B."/>
            <person name="Bloom T."/>
            <person name="Blye J."/>
            <person name="Boguslavskiy L."/>
            <person name="Borowsky M."/>
            <person name="Boukhgalter B."/>
            <person name="Brunache A."/>
            <person name="Butler J."/>
            <person name="Calixte N."/>
            <person name="Calvo S."/>
            <person name="Camarata J."/>
            <person name="Campo K."/>
            <person name="Chang J."/>
            <person name="Cheshatsang Y."/>
            <person name="Citroen M."/>
            <person name="Collymore A."/>
            <person name="Considine T."/>
            <person name="Cook A."/>
            <person name="Cooke P."/>
            <person name="Corum B."/>
            <person name="Cuomo C."/>
            <person name="David R."/>
            <person name="Dawoe T."/>
            <person name="Degray S."/>
            <person name="Dodge S."/>
            <person name="Dooley K."/>
            <person name="Dorje P."/>
            <person name="Dorjee K."/>
            <person name="Dorris L."/>
            <person name="Duffey N."/>
            <person name="Dupes A."/>
            <person name="Elkins T."/>
            <person name="Engels R."/>
            <person name="Erickson J."/>
            <person name="Farina A."/>
            <person name="Faro S."/>
            <person name="Ferreira P."/>
            <person name="Fischer H."/>
            <person name="Fitzgerald M."/>
            <person name="Foley K."/>
            <person name="Gage D."/>
            <person name="Galagan J."/>
            <person name="Gearin G."/>
            <person name="Gnerre S."/>
            <person name="Gnirke A."/>
            <person name="Goyette A."/>
            <person name="Graham J."/>
            <person name="Grandbois E."/>
            <person name="Gyaltsen K."/>
            <person name="Hafez N."/>
            <person name="Hagopian D."/>
            <person name="Hagos B."/>
            <person name="Hall J."/>
            <person name="Hatcher B."/>
            <person name="Heller A."/>
            <person name="Higgins H."/>
            <person name="Honan T."/>
            <person name="Horn A."/>
            <person name="Houde N."/>
            <person name="Hughes L."/>
            <person name="Hulme W."/>
            <person name="Husby E."/>
            <person name="Iliev I."/>
            <person name="Jaffe D."/>
            <person name="Jones C."/>
            <person name="Kamal M."/>
            <person name="Kamat A."/>
            <person name="Kamvysselis M."/>
            <person name="Karlsson E."/>
            <person name="Kells C."/>
            <person name="Kieu A."/>
            <person name="Kisner P."/>
            <person name="Kodira C."/>
            <person name="Kulbokas E."/>
            <person name="Labutti K."/>
            <person name="Lama D."/>
            <person name="Landers T."/>
            <person name="Leger J."/>
            <person name="Levine S."/>
            <person name="Lewis D."/>
            <person name="Lewis T."/>
            <person name="Lindblad-toh K."/>
            <person name="Liu X."/>
            <person name="Lokyitsang T."/>
            <person name="Lokyitsang Y."/>
            <person name="Lucien O."/>
            <person name="Lui A."/>
            <person name="Ma L.J."/>
            <person name="Mabbitt R."/>
            <person name="Macdonald J."/>
            <person name="Maclean C."/>
            <person name="Major J."/>
            <person name="Manning J."/>
            <person name="Marabella R."/>
            <person name="Maru K."/>
            <person name="Matthews C."/>
            <person name="Mauceli E."/>
            <person name="Mccarthy M."/>
            <person name="Mcdonough S."/>
            <person name="Mcghee T."/>
            <person name="Meldrim J."/>
            <person name="Meneus L."/>
            <person name="Mesirov J."/>
            <person name="Mihalev A."/>
            <person name="Mihova T."/>
            <person name="Mikkelsen T."/>
            <person name="Mlenga V."/>
            <person name="Moru K."/>
            <person name="Mozes J."/>
            <person name="Mulrain L."/>
            <person name="Munson G."/>
            <person name="Naylor J."/>
            <person name="Newes C."/>
            <person name="Nguyen C."/>
            <person name="Nguyen N."/>
            <person name="Nguyen T."/>
            <person name="Nicol R."/>
            <person name="Nielsen C."/>
            <person name="Nizzari M."/>
            <person name="Norbu C."/>
            <person name="Norbu N."/>
            <person name="O'donnell P."/>
            <person name="Okoawo O."/>
            <person name="O'leary S."/>
            <person name="Omotosho B."/>
            <person name="O'neill K."/>
            <person name="Osman S."/>
            <person name="Parker S."/>
            <person name="Perrin D."/>
            <person name="Phunkhang P."/>
            <person name="Piqani B."/>
            <person name="Purcell S."/>
            <person name="Rachupka T."/>
            <person name="Ramasamy U."/>
            <person name="Rameau R."/>
            <person name="Ray V."/>
            <person name="Raymond C."/>
            <person name="Retta R."/>
            <person name="Richardson S."/>
            <person name="Rise C."/>
            <person name="Rodriguez J."/>
            <person name="Rogers J."/>
            <person name="Rogov P."/>
            <person name="Rutman M."/>
            <person name="Schupbach R."/>
            <person name="Seaman C."/>
            <person name="Settipalli S."/>
            <person name="Sharpe T."/>
            <person name="Sheridan J."/>
            <person name="Sherpa N."/>
            <person name="Shi J."/>
            <person name="Smirnov S."/>
            <person name="Smith C."/>
            <person name="Sougnez C."/>
            <person name="Spencer B."/>
            <person name="Stalker J."/>
            <person name="Stange-thomann N."/>
            <person name="Stavropoulos S."/>
            <person name="Stetson K."/>
            <person name="Stone C."/>
            <person name="Stone S."/>
            <person name="Stubbs M."/>
            <person name="Talamas J."/>
            <person name="Tchuinga P."/>
            <person name="Tenzing P."/>
            <person name="Tesfaye S."/>
            <person name="Theodore J."/>
            <person name="Thoulutsang Y."/>
            <person name="Topham K."/>
            <person name="Towey S."/>
            <person name="Tsamla T."/>
            <person name="Tsomo N."/>
            <person name="Vallee D."/>
            <person name="Vassiliev H."/>
            <person name="Venkataraman V."/>
            <person name="Vinson J."/>
            <person name="Vo A."/>
            <person name="Wade C."/>
            <person name="Wang S."/>
            <person name="Wangchuk T."/>
            <person name="Wangdi T."/>
            <person name="Whittaker C."/>
            <person name="Wilkinson J."/>
            <person name="Wu Y."/>
            <person name="Wyman D."/>
            <person name="Yadav S."/>
            <person name="Yang S."/>
            <person name="Yang X."/>
            <person name="Yeager S."/>
            <person name="Yee E."/>
            <person name="Young G."/>
            <person name="Zainoun J."/>
            <person name="Zembeck L."/>
            <person name="Zimmer A."/>
            <person name="Zody M."/>
            <person name="Lander E."/>
        </authorList>
    </citation>
    <scope>NUCLEOTIDE SEQUENCE [LARGE SCALE GENOMIC DNA]</scope>
</reference>
<protein>
    <recommendedName>
        <fullName evidence="9">GAR domain-containing protein</fullName>
    </recommendedName>
</protein>
<evidence type="ECO:0000256" key="4">
    <source>
        <dbReference type="ARBA" id="ARBA00038441"/>
    </source>
</evidence>